<keyword evidence="8" id="KW-0966">Cell projection</keyword>
<dbReference type="PANTHER" id="PTHR38766:SF1">
    <property type="entry name" value="FLAGELLAR PROTEIN FLIO"/>
    <property type="match status" value="1"/>
</dbReference>
<keyword evidence="9" id="KW-1185">Reference proteome</keyword>
<keyword evidence="3 7" id="KW-1133">Transmembrane helix</keyword>
<name>A0A1K2HRS4_9NEIS</name>
<dbReference type="Pfam" id="PF04347">
    <property type="entry name" value="FliO"/>
    <property type="match status" value="1"/>
</dbReference>
<dbReference type="InterPro" id="IPR022781">
    <property type="entry name" value="Flagellar_biosynth_FliO"/>
</dbReference>
<dbReference type="InterPro" id="IPR052205">
    <property type="entry name" value="FliO/MopB"/>
</dbReference>
<keyword evidence="1 7" id="KW-1003">Cell membrane</keyword>
<evidence type="ECO:0000256" key="6">
    <source>
        <dbReference type="ARBA" id="ARBA00037937"/>
    </source>
</evidence>
<evidence type="ECO:0000313" key="9">
    <source>
        <dbReference type="Proteomes" id="UP000186513"/>
    </source>
</evidence>
<evidence type="ECO:0000256" key="2">
    <source>
        <dbReference type="ARBA" id="ARBA00022692"/>
    </source>
</evidence>
<evidence type="ECO:0000256" key="4">
    <source>
        <dbReference type="ARBA" id="ARBA00023136"/>
    </source>
</evidence>
<reference evidence="8 9" key="1">
    <citation type="submission" date="2016-11" db="EMBL/GenBank/DDBJ databases">
        <authorList>
            <person name="Jaros S."/>
            <person name="Januszkiewicz K."/>
            <person name="Wedrychowicz H."/>
        </authorList>
    </citation>
    <scope>NUCLEOTIDE SEQUENCE [LARGE SCALE GENOMIC DNA]</scope>
    <source>
        <strain evidence="8 9">DSM 18899</strain>
    </source>
</reference>
<keyword evidence="2 7" id="KW-0812">Transmembrane</keyword>
<keyword evidence="4 7" id="KW-0472">Membrane</keyword>
<dbReference type="Proteomes" id="UP000186513">
    <property type="component" value="Unassembled WGS sequence"/>
</dbReference>
<evidence type="ECO:0000256" key="1">
    <source>
        <dbReference type="ARBA" id="ARBA00022475"/>
    </source>
</evidence>
<dbReference type="NCBIfam" id="TIGR03500">
    <property type="entry name" value="FliO_TIGR"/>
    <property type="match status" value="1"/>
</dbReference>
<sequence>MSIANYRAAALFAAASVYIAAAEPVTPVAPGSLTAGPGLSSFLQVFLALGLVIAAIFLAAWLMRRLSPGHFAGAAQLRVVGGVMVGQKERVVVVELADTWLVLGVTSAQVSTLHTLAKPEKADITSVQTNPFAERLAAALRLRKSSDEAGAHATPVDAP</sequence>
<feature type="transmembrane region" description="Helical" evidence="7">
    <location>
        <begin position="38"/>
        <end position="62"/>
    </location>
</feature>
<keyword evidence="5 7" id="KW-0975">Bacterial flagellum</keyword>
<protein>
    <recommendedName>
        <fullName evidence="7">Flagellar protein</fullName>
    </recommendedName>
</protein>
<dbReference type="GO" id="GO:0005886">
    <property type="term" value="C:plasma membrane"/>
    <property type="evidence" value="ECO:0007669"/>
    <property type="project" value="UniProtKB-SubCell"/>
</dbReference>
<keyword evidence="8" id="KW-0969">Cilium</keyword>
<organism evidence="8 9">
    <name type="scientific">Chitinimonas taiwanensis DSM 18899</name>
    <dbReference type="NCBI Taxonomy" id="1121279"/>
    <lineage>
        <taxon>Bacteria</taxon>
        <taxon>Pseudomonadati</taxon>
        <taxon>Pseudomonadota</taxon>
        <taxon>Betaproteobacteria</taxon>
        <taxon>Neisseriales</taxon>
        <taxon>Chitinibacteraceae</taxon>
        <taxon>Chitinimonas</taxon>
    </lineage>
</organism>
<dbReference type="AlphaFoldDB" id="A0A1K2HRS4"/>
<dbReference type="PANTHER" id="PTHR38766">
    <property type="entry name" value="FLAGELLAR PROTEIN FLIO"/>
    <property type="match status" value="1"/>
</dbReference>
<keyword evidence="8" id="KW-0282">Flagellum</keyword>
<evidence type="ECO:0000256" key="3">
    <source>
        <dbReference type="ARBA" id="ARBA00022989"/>
    </source>
</evidence>
<comment type="similarity">
    <text evidence="6 7">Belongs to the FliO/MopB family.</text>
</comment>
<comment type="subcellular location">
    <subcellularLocation>
        <location evidence="7">Cell membrane</location>
    </subcellularLocation>
    <subcellularLocation>
        <location evidence="7">Bacterial flagellum basal body</location>
    </subcellularLocation>
</comment>
<accession>A0A1K2HRS4</accession>
<evidence type="ECO:0000256" key="5">
    <source>
        <dbReference type="ARBA" id="ARBA00023143"/>
    </source>
</evidence>
<proteinExistence type="inferred from homology"/>
<gene>
    <name evidence="8" type="ORF">SAMN02745887_03578</name>
</gene>
<dbReference type="STRING" id="1121279.SAMN02745887_03578"/>
<evidence type="ECO:0000256" key="7">
    <source>
        <dbReference type="RuleBase" id="RU362064"/>
    </source>
</evidence>
<evidence type="ECO:0000313" key="8">
    <source>
        <dbReference type="EMBL" id="SFZ79397.1"/>
    </source>
</evidence>
<dbReference type="GO" id="GO:0009425">
    <property type="term" value="C:bacterial-type flagellum basal body"/>
    <property type="evidence" value="ECO:0007669"/>
    <property type="project" value="UniProtKB-SubCell"/>
</dbReference>
<dbReference type="EMBL" id="FPKR01000016">
    <property type="protein sequence ID" value="SFZ79397.1"/>
    <property type="molecule type" value="Genomic_DNA"/>
</dbReference>
<dbReference type="GO" id="GO:0044781">
    <property type="term" value="P:bacterial-type flagellum organization"/>
    <property type="evidence" value="ECO:0007669"/>
    <property type="project" value="UniProtKB-UniRule"/>
</dbReference>